<gene>
    <name evidence="5" type="ORF">EDD36DRAFT_453709</name>
</gene>
<dbReference type="InterPro" id="IPR002347">
    <property type="entry name" value="SDR_fam"/>
</dbReference>
<dbReference type="EMBL" id="MU404359">
    <property type="protein sequence ID" value="KAI1610128.1"/>
    <property type="molecule type" value="Genomic_DNA"/>
</dbReference>
<dbReference type="Gene3D" id="3.40.50.720">
    <property type="entry name" value="NAD(P)-binding Rossmann-like Domain"/>
    <property type="match status" value="1"/>
</dbReference>
<evidence type="ECO:0000256" key="2">
    <source>
        <dbReference type="ARBA" id="ARBA00022857"/>
    </source>
</evidence>
<evidence type="ECO:0000256" key="3">
    <source>
        <dbReference type="ARBA" id="ARBA00023002"/>
    </source>
</evidence>
<dbReference type="SUPFAM" id="SSF51735">
    <property type="entry name" value="NAD(P)-binding Rossmann-fold domains"/>
    <property type="match status" value="1"/>
</dbReference>
<dbReference type="Proteomes" id="UP001203852">
    <property type="component" value="Unassembled WGS sequence"/>
</dbReference>
<comment type="caution">
    <text evidence="5">The sequence shown here is derived from an EMBL/GenBank/DDBJ whole genome shotgun (WGS) entry which is preliminary data.</text>
</comment>
<feature type="domain" description="Ketoreductase" evidence="4">
    <location>
        <begin position="8"/>
        <end position="192"/>
    </location>
</feature>
<comment type="similarity">
    <text evidence="1">Belongs to the short-chain dehydrogenases/reductases (SDR) family.</text>
</comment>
<organism evidence="5 6">
    <name type="scientific">Exophiala viscosa</name>
    <dbReference type="NCBI Taxonomy" id="2486360"/>
    <lineage>
        <taxon>Eukaryota</taxon>
        <taxon>Fungi</taxon>
        <taxon>Dikarya</taxon>
        <taxon>Ascomycota</taxon>
        <taxon>Pezizomycotina</taxon>
        <taxon>Eurotiomycetes</taxon>
        <taxon>Chaetothyriomycetidae</taxon>
        <taxon>Chaetothyriales</taxon>
        <taxon>Herpotrichiellaceae</taxon>
        <taxon>Exophiala</taxon>
    </lineage>
</organism>
<protein>
    <submittedName>
        <fullName evidence="5">Short-chain dehydrogenase</fullName>
    </submittedName>
</protein>
<dbReference type="FunFam" id="3.40.50.720:FF:000374">
    <property type="entry name" value="3-oxoacyl-(Acyl-carrier-protein) reductase"/>
    <property type="match status" value="1"/>
</dbReference>
<reference evidence="5" key="1">
    <citation type="journal article" date="2022" name="bioRxiv">
        <title>Deciphering the potential niche of two novel black yeast fungi from a biological soil crust based on their genomes, phenotypes, and melanin regulation.</title>
        <authorList>
            <consortium name="DOE Joint Genome Institute"/>
            <person name="Carr E.C."/>
            <person name="Barton Q."/>
            <person name="Grambo S."/>
            <person name="Sullivan M."/>
            <person name="Renfro C.M."/>
            <person name="Kuo A."/>
            <person name="Pangilinan J."/>
            <person name="Lipzen A."/>
            <person name="Keymanesh K."/>
            <person name="Savage E."/>
            <person name="Barry K."/>
            <person name="Grigoriev I.V."/>
            <person name="Riekhof W.R."/>
            <person name="Harris S.S."/>
        </authorList>
    </citation>
    <scope>NUCLEOTIDE SEQUENCE</scope>
    <source>
        <strain evidence="5">JF 03-4F</strain>
    </source>
</reference>
<dbReference type="AlphaFoldDB" id="A0AAN6DRG8"/>
<evidence type="ECO:0000313" key="6">
    <source>
        <dbReference type="Proteomes" id="UP001203852"/>
    </source>
</evidence>
<dbReference type="PRINTS" id="PR00080">
    <property type="entry name" value="SDRFAMILY"/>
</dbReference>
<dbReference type="InterPro" id="IPR057326">
    <property type="entry name" value="KR_dom"/>
</dbReference>
<dbReference type="PANTHER" id="PTHR48107:SF7">
    <property type="entry name" value="RE15974P"/>
    <property type="match status" value="1"/>
</dbReference>
<keyword evidence="3" id="KW-0560">Oxidoreductase</keyword>
<accession>A0AAN6DRG8</accession>
<dbReference type="SMART" id="SM00822">
    <property type="entry name" value="PKS_KR"/>
    <property type="match status" value="1"/>
</dbReference>
<dbReference type="PANTHER" id="PTHR48107">
    <property type="entry name" value="NADPH-DEPENDENT ALDEHYDE REDUCTASE-LIKE PROTEIN, CHLOROPLASTIC-RELATED"/>
    <property type="match status" value="1"/>
</dbReference>
<dbReference type="GO" id="GO:0016614">
    <property type="term" value="F:oxidoreductase activity, acting on CH-OH group of donors"/>
    <property type="evidence" value="ECO:0007669"/>
    <property type="project" value="UniProtKB-ARBA"/>
</dbReference>
<dbReference type="InterPro" id="IPR036291">
    <property type="entry name" value="NAD(P)-bd_dom_sf"/>
</dbReference>
<evidence type="ECO:0000259" key="4">
    <source>
        <dbReference type="SMART" id="SM00822"/>
    </source>
</evidence>
<proteinExistence type="inferred from homology"/>
<evidence type="ECO:0000313" key="5">
    <source>
        <dbReference type="EMBL" id="KAI1610128.1"/>
    </source>
</evidence>
<keyword evidence="6" id="KW-1185">Reference proteome</keyword>
<dbReference type="PRINTS" id="PR00081">
    <property type="entry name" value="GDHRDH"/>
</dbReference>
<name>A0AAN6DRG8_9EURO</name>
<sequence length="258" mass="27460">MTQDLIGKTAIITGSARGIGAAIAIHLGQRGANVLVNYVSDRSKEAADQVASTLSQAGAKSFVIQADISKSMDREAMVQNALELSGPKKKIDILVHNAAVWDKCDLADLTDELYDRFDDTNVKGVTFLTKAVLPHIARNGRIVLMSSILARQGISSTSLYSASKASLEASPRVWAAELGQKYGVTVNCVNPGPVATDMWFSLDTEYLDAMQPTIDATPAAARIGEVDDIAPIVGFLCSEQSRWVTGNVISANGGLLLH</sequence>
<dbReference type="Pfam" id="PF13561">
    <property type="entry name" value="adh_short_C2"/>
    <property type="match status" value="1"/>
</dbReference>
<evidence type="ECO:0000256" key="1">
    <source>
        <dbReference type="ARBA" id="ARBA00006484"/>
    </source>
</evidence>
<keyword evidence="2" id="KW-0521">NADP</keyword>